<dbReference type="Proteomes" id="UP000295554">
    <property type="component" value="Unassembled WGS sequence"/>
</dbReference>
<dbReference type="GO" id="GO:0006633">
    <property type="term" value="P:fatty acid biosynthetic process"/>
    <property type="evidence" value="ECO:0007669"/>
    <property type="project" value="InterPro"/>
</dbReference>
<dbReference type="PANTHER" id="PTHR43437">
    <property type="entry name" value="HYDROXYACYL-THIOESTER DEHYDRATASE TYPE 2, MITOCHONDRIAL-RELATED"/>
    <property type="match status" value="1"/>
</dbReference>
<proteinExistence type="predicted"/>
<evidence type="ECO:0000259" key="2">
    <source>
        <dbReference type="Pfam" id="PF01575"/>
    </source>
</evidence>
<gene>
    <name evidence="3" type="ORF">E2F43_11805</name>
</gene>
<reference evidence="3 4" key="1">
    <citation type="submission" date="2019-03" db="EMBL/GenBank/DDBJ databases">
        <title>Seongchinamella monodicae gen. nov., sp. nov., a novel member of the Gammaproteobacteria isolated from a tidal mudflat of beach.</title>
        <authorList>
            <person name="Yang H.G."/>
            <person name="Kang J.W."/>
            <person name="Lee S.D."/>
        </authorList>
    </citation>
    <scope>NUCLEOTIDE SEQUENCE [LARGE SCALE GENOMIC DNA]</scope>
    <source>
        <strain evidence="3 4">GH4-78</strain>
    </source>
</reference>
<organism evidence="3 4">
    <name type="scientific">Seongchinamella unica</name>
    <dbReference type="NCBI Taxonomy" id="2547392"/>
    <lineage>
        <taxon>Bacteria</taxon>
        <taxon>Pseudomonadati</taxon>
        <taxon>Pseudomonadota</taxon>
        <taxon>Gammaproteobacteria</taxon>
        <taxon>Cellvibrionales</taxon>
        <taxon>Halieaceae</taxon>
        <taxon>Seongchinamella</taxon>
    </lineage>
</organism>
<dbReference type="Pfam" id="PF01575">
    <property type="entry name" value="MaoC_dehydratas"/>
    <property type="match status" value="1"/>
</dbReference>
<dbReference type="RefSeq" id="WP_133212831.1">
    <property type="nucleotide sequence ID" value="NZ_SMSE01000002.1"/>
</dbReference>
<dbReference type="GO" id="GO:0004312">
    <property type="term" value="F:fatty acid synthase activity"/>
    <property type="evidence" value="ECO:0007669"/>
    <property type="project" value="InterPro"/>
</dbReference>
<evidence type="ECO:0000313" key="4">
    <source>
        <dbReference type="Proteomes" id="UP000295554"/>
    </source>
</evidence>
<dbReference type="AlphaFoldDB" id="A0A4R5LT80"/>
<dbReference type="OrthoDB" id="9774179at2"/>
<dbReference type="Gene3D" id="3.10.129.10">
    <property type="entry name" value="Hotdog Thioesterase"/>
    <property type="match status" value="1"/>
</dbReference>
<dbReference type="FunFam" id="3.10.129.10:FF:000042">
    <property type="entry name" value="MaoC domain protein dehydratase"/>
    <property type="match status" value="1"/>
</dbReference>
<dbReference type="CDD" id="cd03449">
    <property type="entry name" value="R_hydratase"/>
    <property type="match status" value="1"/>
</dbReference>
<dbReference type="InterPro" id="IPR029069">
    <property type="entry name" value="HotDog_dom_sf"/>
</dbReference>
<dbReference type="InterPro" id="IPR002539">
    <property type="entry name" value="MaoC-like_dom"/>
</dbReference>
<dbReference type="GO" id="GO:0005835">
    <property type="term" value="C:fatty acid synthase complex"/>
    <property type="evidence" value="ECO:0007669"/>
    <property type="project" value="InterPro"/>
</dbReference>
<keyword evidence="4" id="KW-1185">Reference proteome</keyword>
<feature type="domain" description="MaoC-like" evidence="2">
    <location>
        <begin position="18"/>
        <end position="114"/>
    </location>
</feature>
<evidence type="ECO:0000256" key="1">
    <source>
        <dbReference type="ARBA" id="ARBA00023239"/>
    </source>
</evidence>
<evidence type="ECO:0000313" key="3">
    <source>
        <dbReference type="EMBL" id="TDG14152.1"/>
    </source>
</evidence>
<sequence length="155" mass="16810">MSQLSNYTYDEITIGQSAEYSKAVTDVDIQMFAAVSGDVNPLHLDPEFAAQSQFGERIAHGMLTASFVSAALAMKLPGPGCIFLEQSLKFRLPVKIGDVITVRLEVIDKQERRKALTLDCKAYNQGDKLVLTGTAVVMAPPEKLVITAPQLPAVD</sequence>
<dbReference type="PRINTS" id="PR01483">
    <property type="entry name" value="FASYNTHASE"/>
</dbReference>
<name>A0A4R5LT80_9GAMM</name>
<dbReference type="EMBL" id="SMSE01000002">
    <property type="protein sequence ID" value="TDG14152.1"/>
    <property type="molecule type" value="Genomic_DNA"/>
</dbReference>
<protein>
    <submittedName>
        <fullName evidence="3">MaoC family dehydratase</fullName>
    </submittedName>
</protein>
<dbReference type="InterPro" id="IPR050965">
    <property type="entry name" value="UPF0336/Enoyl-CoA_hydratase"/>
</dbReference>
<dbReference type="GO" id="GO:0019171">
    <property type="term" value="F:(3R)-hydroxyacyl-[acyl-carrier-protein] dehydratase activity"/>
    <property type="evidence" value="ECO:0007669"/>
    <property type="project" value="TreeGrafter"/>
</dbReference>
<dbReference type="SUPFAM" id="SSF54637">
    <property type="entry name" value="Thioesterase/thiol ester dehydrase-isomerase"/>
    <property type="match status" value="1"/>
</dbReference>
<dbReference type="InterPro" id="IPR003965">
    <property type="entry name" value="Fatty_acid_synthase"/>
</dbReference>
<accession>A0A4R5LT80</accession>
<dbReference type="PANTHER" id="PTHR43437:SF3">
    <property type="entry name" value="HYDROXYACYL-THIOESTER DEHYDRATASE TYPE 2, MITOCHONDRIAL"/>
    <property type="match status" value="1"/>
</dbReference>
<keyword evidence="1" id="KW-0456">Lyase</keyword>
<comment type="caution">
    <text evidence="3">The sequence shown here is derived from an EMBL/GenBank/DDBJ whole genome shotgun (WGS) entry which is preliminary data.</text>
</comment>